<dbReference type="PATRIC" id="fig|186479.3.peg.3706"/>
<keyword evidence="3" id="KW-0067">ATP-binding</keyword>
<comment type="caution">
    <text evidence="5">The sequence shown here is derived from an EMBL/GenBank/DDBJ whole genome shotgun (WGS) entry which is preliminary data.</text>
</comment>
<reference evidence="5 6" key="1">
    <citation type="submission" date="2015-09" db="EMBL/GenBank/DDBJ databases">
        <title>Draft genome sequence of Kouleothrix aurantiaca JCM 19913.</title>
        <authorList>
            <person name="Hemp J."/>
        </authorList>
    </citation>
    <scope>NUCLEOTIDE SEQUENCE [LARGE SCALE GENOMIC DNA]</scope>
    <source>
        <strain evidence="5 6">COM-B</strain>
    </source>
</reference>
<dbReference type="PANTHER" id="PTHR42939:SF1">
    <property type="entry name" value="ABC TRANSPORTER ATP-BINDING PROTEIN ALBC-RELATED"/>
    <property type="match status" value="1"/>
</dbReference>
<feature type="non-terminal residue" evidence="5">
    <location>
        <position position="1"/>
    </location>
</feature>
<organism evidence="5 6">
    <name type="scientific">Kouleothrix aurantiaca</name>
    <dbReference type="NCBI Taxonomy" id="186479"/>
    <lineage>
        <taxon>Bacteria</taxon>
        <taxon>Bacillati</taxon>
        <taxon>Chloroflexota</taxon>
        <taxon>Chloroflexia</taxon>
        <taxon>Chloroflexales</taxon>
        <taxon>Roseiflexineae</taxon>
        <taxon>Roseiflexaceae</taxon>
        <taxon>Kouleothrix</taxon>
    </lineage>
</organism>
<name>A0A0P9DUA1_9CHLR</name>
<evidence type="ECO:0000313" key="6">
    <source>
        <dbReference type="Proteomes" id="UP000050509"/>
    </source>
</evidence>
<dbReference type="PANTHER" id="PTHR42939">
    <property type="entry name" value="ABC TRANSPORTER ATP-BINDING PROTEIN ALBC-RELATED"/>
    <property type="match status" value="1"/>
</dbReference>
<dbReference type="GO" id="GO:0016887">
    <property type="term" value="F:ATP hydrolysis activity"/>
    <property type="evidence" value="ECO:0007669"/>
    <property type="project" value="InterPro"/>
</dbReference>
<dbReference type="Proteomes" id="UP000050509">
    <property type="component" value="Unassembled WGS sequence"/>
</dbReference>
<protein>
    <submittedName>
        <fullName evidence="5">Transcriptional regulator</fullName>
    </submittedName>
</protein>
<accession>A0A0P9DUA1</accession>
<evidence type="ECO:0000256" key="1">
    <source>
        <dbReference type="ARBA" id="ARBA00022448"/>
    </source>
</evidence>
<dbReference type="EMBL" id="LJCR01000201">
    <property type="protein sequence ID" value="KPV53689.1"/>
    <property type="molecule type" value="Genomic_DNA"/>
</dbReference>
<keyword evidence="6" id="KW-1185">Reference proteome</keyword>
<feature type="domain" description="ABC transporter" evidence="4">
    <location>
        <begin position="9"/>
        <end position="56"/>
    </location>
</feature>
<keyword evidence="2" id="KW-0547">Nucleotide-binding</keyword>
<evidence type="ECO:0000256" key="2">
    <source>
        <dbReference type="ARBA" id="ARBA00022741"/>
    </source>
</evidence>
<dbReference type="Gene3D" id="3.40.50.300">
    <property type="entry name" value="P-loop containing nucleotide triphosphate hydrolases"/>
    <property type="match status" value="1"/>
</dbReference>
<dbReference type="SUPFAM" id="SSF52540">
    <property type="entry name" value="P-loop containing nucleoside triphosphate hydrolases"/>
    <property type="match status" value="1"/>
</dbReference>
<gene>
    <name evidence="5" type="ORF">SE17_08150</name>
</gene>
<dbReference type="Pfam" id="PF00005">
    <property type="entry name" value="ABC_tran"/>
    <property type="match status" value="1"/>
</dbReference>
<dbReference type="GO" id="GO:0005524">
    <property type="term" value="F:ATP binding"/>
    <property type="evidence" value="ECO:0007669"/>
    <property type="project" value="UniProtKB-KW"/>
</dbReference>
<dbReference type="AlphaFoldDB" id="A0A0P9DUA1"/>
<proteinExistence type="predicted"/>
<keyword evidence="1" id="KW-0813">Transport</keyword>
<evidence type="ECO:0000259" key="4">
    <source>
        <dbReference type="Pfam" id="PF00005"/>
    </source>
</evidence>
<evidence type="ECO:0000313" key="5">
    <source>
        <dbReference type="EMBL" id="KPV53689.1"/>
    </source>
</evidence>
<evidence type="ECO:0000256" key="3">
    <source>
        <dbReference type="ARBA" id="ARBA00022840"/>
    </source>
</evidence>
<dbReference type="InterPro" id="IPR051782">
    <property type="entry name" value="ABC_Transporter_VariousFunc"/>
</dbReference>
<dbReference type="InterPro" id="IPR027417">
    <property type="entry name" value="P-loop_NTPase"/>
</dbReference>
<sequence>GLHLAPAALDALLDEVGLGGRGGDLLAAYSSGMAQRLRYAYALLHRPPVLLLDEPTVTLDERGAAVVEQIVQRQRARGITVIATNDPRELRYGDYVLRLAANA</sequence>
<dbReference type="InterPro" id="IPR003439">
    <property type="entry name" value="ABC_transporter-like_ATP-bd"/>
</dbReference>